<dbReference type="AlphaFoldDB" id="A0A0D2M8Y2"/>
<dbReference type="GeneID" id="25727627"/>
<proteinExistence type="predicted"/>
<dbReference type="EMBL" id="KK102543">
    <property type="protein sequence ID" value="KIY97501.1"/>
    <property type="molecule type" value="Genomic_DNA"/>
</dbReference>
<feature type="coiled-coil region" evidence="1">
    <location>
        <begin position="5"/>
        <end position="79"/>
    </location>
</feature>
<keyword evidence="3" id="KW-1185">Reference proteome</keyword>
<dbReference type="RefSeq" id="XP_013896521.1">
    <property type="nucleotide sequence ID" value="XM_014041067.1"/>
</dbReference>
<dbReference type="Proteomes" id="UP000054498">
    <property type="component" value="Unassembled WGS sequence"/>
</dbReference>
<dbReference type="OrthoDB" id="10598729at2759"/>
<gene>
    <name evidence="2" type="ORF">MNEG_10462</name>
</gene>
<keyword evidence="1" id="KW-0175">Coiled coil</keyword>
<dbReference type="KEGG" id="mng:MNEG_10462"/>
<evidence type="ECO:0000313" key="3">
    <source>
        <dbReference type="Proteomes" id="UP000054498"/>
    </source>
</evidence>
<protein>
    <submittedName>
        <fullName evidence="2">Uncharacterized protein</fullName>
    </submittedName>
</protein>
<reference evidence="2 3" key="1">
    <citation type="journal article" date="2013" name="BMC Genomics">
        <title>Reconstruction of the lipid metabolism for the microalga Monoraphidium neglectum from its genome sequence reveals characteristics suitable for biofuel production.</title>
        <authorList>
            <person name="Bogen C."/>
            <person name="Al-Dilaimi A."/>
            <person name="Albersmeier A."/>
            <person name="Wichmann J."/>
            <person name="Grundmann M."/>
            <person name="Rupp O."/>
            <person name="Lauersen K.J."/>
            <person name="Blifernez-Klassen O."/>
            <person name="Kalinowski J."/>
            <person name="Goesmann A."/>
            <person name="Mussgnug J.H."/>
            <person name="Kruse O."/>
        </authorList>
    </citation>
    <scope>NUCLEOTIDE SEQUENCE [LARGE SCALE GENOMIC DNA]</scope>
    <source>
        <strain evidence="2 3">SAG 48.87</strain>
    </source>
</reference>
<organism evidence="2 3">
    <name type="scientific">Monoraphidium neglectum</name>
    <dbReference type="NCBI Taxonomy" id="145388"/>
    <lineage>
        <taxon>Eukaryota</taxon>
        <taxon>Viridiplantae</taxon>
        <taxon>Chlorophyta</taxon>
        <taxon>core chlorophytes</taxon>
        <taxon>Chlorophyceae</taxon>
        <taxon>CS clade</taxon>
        <taxon>Sphaeropleales</taxon>
        <taxon>Selenastraceae</taxon>
        <taxon>Monoraphidium</taxon>
    </lineage>
</organism>
<name>A0A0D2M8Y2_9CHLO</name>
<evidence type="ECO:0000313" key="2">
    <source>
        <dbReference type="EMBL" id="KIY97501.1"/>
    </source>
</evidence>
<evidence type="ECO:0000256" key="1">
    <source>
        <dbReference type="SAM" id="Coils"/>
    </source>
</evidence>
<sequence length="104" mass="10814">MESAIVALEQRAVEAEARMSALEKQLASGTKSGPSGVVAADLQELRALLVAAQGEQQALREERDEAVKAAAKAEEAASKAEYRATHLARALREADAALAAAKAS</sequence>
<accession>A0A0D2M8Y2</accession>